<evidence type="ECO:0000313" key="5">
    <source>
        <dbReference type="EnsemblMetazoa" id="ENSAATROPP011339"/>
    </source>
</evidence>
<dbReference type="PROSITE" id="PS51084">
    <property type="entry name" value="HIT_2"/>
    <property type="match status" value="1"/>
</dbReference>
<dbReference type="CDD" id="cd01276">
    <property type="entry name" value="PKCI_related"/>
    <property type="match status" value="1"/>
</dbReference>
<feature type="short sequence motif" description="Histidine triad motif" evidence="2 3">
    <location>
        <begin position="135"/>
        <end position="139"/>
    </location>
</feature>
<feature type="domain" description="HIT" evidence="4">
    <location>
        <begin position="44"/>
        <end position="151"/>
    </location>
</feature>
<dbReference type="EnsemblMetazoa" id="ENSAATROPT012492">
    <property type="protein sequence ID" value="ENSAATROPP011339"/>
    <property type="gene ID" value="ENSAATROPG010164"/>
</dbReference>
<accession>A0AAG5DKJ4</accession>
<dbReference type="InterPro" id="IPR036265">
    <property type="entry name" value="HIT-like_sf"/>
</dbReference>
<dbReference type="InterPro" id="IPR001310">
    <property type="entry name" value="Histidine_triad_HIT"/>
</dbReference>
<evidence type="ECO:0000259" key="4">
    <source>
        <dbReference type="PROSITE" id="PS51084"/>
    </source>
</evidence>
<dbReference type="FunFam" id="3.30.428.10:FF:000005">
    <property type="entry name" value="Histidine triad nucleotide-binding protein 1"/>
    <property type="match status" value="1"/>
</dbReference>
<dbReference type="GO" id="GO:0003824">
    <property type="term" value="F:catalytic activity"/>
    <property type="evidence" value="ECO:0007669"/>
    <property type="project" value="InterPro"/>
</dbReference>
<dbReference type="InterPro" id="IPR011146">
    <property type="entry name" value="HIT-like"/>
</dbReference>
<evidence type="ECO:0000256" key="3">
    <source>
        <dbReference type="PROSITE-ProRule" id="PRU00464"/>
    </source>
</evidence>
<dbReference type="Gene3D" id="3.30.428.10">
    <property type="entry name" value="HIT-like"/>
    <property type="match status" value="1"/>
</dbReference>
<dbReference type="PANTHER" id="PTHR23089">
    <property type="entry name" value="HISTIDINE TRIAD HIT PROTEIN"/>
    <property type="match status" value="1"/>
</dbReference>
<name>A0AAG5DKJ4_ANOAO</name>
<protein>
    <recommendedName>
        <fullName evidence="4">HIT domain-containing protein</fullName>
    </recommendedName>
</protein>
<dbReference type="AlphaFoldDB" id="A0AAG5DKJ4"/>
<dbReference type="InterPro" id="IPR019808">
    <property type="entry name" value="Histidine_triad_CS"/>
</dbReference>
<evidence type="ECO:0000313" key="6">
    <source>
        <dbReference type="Proteomes" id="UP000075880"/>
    </source>
</evidence>
<dbReference type="PRINTS" id="PR00332">
    <property type="entry name" value="HISTRIAD"/>
</dbReference>
<sequence>MISAGIRSVVGRALRPTPELLWTYRSRNSSSNNPKSGVAEADTIFDKIIQKKIPADVIYEDEKCIAFNDISPQAPVHFLVIPKHKIRKLEDSKPTDVEILGHLMHVAGQLGKSKSPDGFRLVVNNGDLGCQTVYHIHLHVLGGRQLVWPPG</sequence>
<dbReference type="Proteomes" id="UP000075880">
    <property type="component" value="Unassembled WGS sequence"/>
</dbReference>
<reference evidence="5" key="1">
    <citation type="submission" date="2024-04" db="UniProtKB">
        <authorList>
            <consortium name="EnsemblMetazoa"/>
        </authorList>
    </citation>
    <scope>IDENTIFICATION</scope>
    <source>
        <strain evidence="5">EBRO</strain>
    </source>
</reference>
<dbReference type="PROSITE" id="PS00892">
    <property type="entry name" value="HIT_1"/>
    <property type="match status" value="1"/>
</dbReference>
<proteinExistence type="predicted"/>
<organism evidence="5 6">
    <name type="scientific">Anopheles atroparvus</name>
    <name type="common">European mosquito</name>
    <dbReference type="NCBI Taxonomy" id="41427"/>
    <lineage>
        <taxon>Eukaryota</taxon>
        <taxon>Metazoa</taxon>
        <taxon>Ecdysozoa</taxon>
        <taxon>Arthropoda</taxon>
        <taxon>Hexapoda</taxon>
        <taxon>Insecta</taxon>
        <taxon>Pterygota</taxon>
        <taxon>Neoptera</taxon>
        <taxon>Endopterygota</taxon>
        <taxon>Diptera</taxon>
        <taxon>Nematocera</taxon>
        <taxon>Culicoidea</taxon>
        <taxon>Culicidae</taxon>
        <taxon>Anophelinae</taxon>
        <taxon>Anopheles</taxon>
    </lineage>
</organism>
<evidence type="ECO:0000256" key="1">
    <source>
        <dbReference type="PIRSR" id="PIRSR601310-1"/>
    </source>
</evidence>
<keyword evidence="6" id="KW-1185">Reference proteome</keyword>
<dbReference type="Pfam" id="PF01230">
    <property type="entry name" value="HIT"/>
    <property type="match status" value="1"/>
</dbReference>
<dbReference type="SUPFAM" id="SSF54197">
    <property type="entry name" value="HIT-like"/>
    <property type="match status" value="1"/>
</dbReference>
<evidence type="ECO:0000256" key="2">
    <source>
        <dbReference type="PIRSR" id="PIRSR601310-3"/>
    </source>
</evidence>
<feature type="active site" description="Tele-AMP-histidine intermediate" evidence="1">
    <location>
        <position position="137"/>
    </location>
</feature>